<sequence>MEFGSIDRYQMAWHLFLRPSPTVQRPEVPTGHEHNAGNLSTFIGTSLDATISTNPIRVTGTKAAGHILRKAFTSDSHYSGVGSERIARSLGSSLRNLSTFSAPPTVRLSPQSIYKLVANVPGNSIPVLLYNLWALGNRVGEHACLLAAQRLCLVGKVHDGLDLIRCLPIVNDKRYATTTISLILRMREHWKADITINAIFEELSRLNLSATVTMYNALISAAINCNDHELVHRTYHTLLRSGLEPSESTFGLLVKYNRKIGNIMEERNVLQWCVKSRGSLPSSVAWAILQALHKEKKSYNVLRSAYQSLYSVYAPDPFALFNLDVDHKLSLEQARPAKILLISYLRSIGSSKAVVEQYIRKVLLEGRLLNNIARTDLIEALIIVLRHQTGASGTVLLLARWLSSQAFGYSQRLETKKVWEMTISVLLAADECEAAEQVLGRLLKEQMFPSLKTWHIFVSHYFSSDTGGRRTAAGILERIHSLGVEKHTAFGILNSYTTAVSNIA</sequence>
<dbReference type="PROSITE" id="PS51375">
    <property type="entry name" value="PPR"/>
    <property type="match status" value="1"/>
</dbReference>
<protein>
    <recommendedName>
        <fullName evidence="4">Pentacotripeptide-repeat region of PRORP domain-containing protein</fullName>
    </recommendedName>
</protein>
<dbReference type="Gene3D" id="1.25.40.10">
    <property type="entry name" value="Tetratricopeptide repeat domain"/>
    <property type="match status" value="1"/>
</dbReference>
<keyword evidence="3" id="KW-1185">Reference proteome</keyword>
<accession>A0A3N4IC97</accession>
<organism evidence="2 3">
    <name type="scientific">Ascobolus immersus RN42</name>
    <dbReference type="NCBI Taxonomy" id="1160509"/>
    <lineage>
        <taxon>Eukaryota</taxon>
        <taxon>Fungi</taxon>
        <taxon>Dikarya</taxon>
        <taxon>Ascomycota</taxon>
        <taxon>Pezizomycotina</taxon>
        <taxon>Pezizomycetes</taxon>
        <taxon>Pezizales</taxon>
        <taxon>Ascobolaceae</taxon>
        <taxon>Ascobolus</taxon>
    </lineage>
</organism>
<name>A0A3N4IC97_ASCIM</name>
<dbReference type="PANTHER" id="PTHR47939">
    <property type="entry name" value="MEMBRANE-ASSOCIATED SALT-INDUCIBLE PROTEIN-LIKE"/>
    <property type="match status" value="1"/>
</dbReference>
<dbReference type="AlphaFoldDB" id="A0A3N4IC97"/>
<evidence type="ECO:0000256" key="1">
    <source>
        <dbReference type="PROSITE-ProRule" id="PRU00708"/>
    </source>
</evidence>
<dbReference type="EMBL" id="ML119676">
    <property type="protein sequence ID" value="RPA81831.1"/>
    <property type="molecule type" value="Genomic_DNA"/>
</dbReference>
<gene>
    <name evidence="2" type="ORF">BJ508DRAFT_306213</name>
</gene>
<evidence type="ECO:0000313" key="3">
    <source>
        <dbReference type="Proteomes" id="UP000275078"/>
    </source>
</evidence>
<proteinExistence type="predicted"/>
<evidence type="ECO:0000313" key="2">
    <source>
        <dbReference type="EMBL" id="RPA81831.1"/>
    </source>
</evidence>
<evidence type="ECO:0008006" key="4">
    <source>
        <dbReference type="Google" id="ProtNLM"/>
    </source>
</evidence>
<dbReference type="Pfam" id="PF13812">
    <property type="entry name" value="PPR_3"/>
    <property type="match status" value="1"/>
</dbReference>
<reference evidence="2 3" key="1">
    <citation type="journal article" date="2018" name="Nat. Ecol. Evol.">
        <title>Pezizomycetes genomes reveal the molecular basis of ectomycorrhizal truffle lifestyle.</title>
        <authorList>
            <person name="Murat C."/>
            <person name="Payen T."/>
            <person name="Noel B."/>
            <person name="Kuo A."/>
            <person name="Morin E."/>
            <person name="Chen J."/>
            <person name="Kohler A."/>
            <person name="Krizsan K."/>
            <person name="Balestrini R."/>
            <person name="Da Silva C."/>
            <person name="Montanini B."/>
            <person name="Hainaut M."/>
            <person name="Levati E."/>
            <person name="Barry K.W."/>
            <person name="Belfiori B."/>
            <person name="Cichocki N."/>
            <person name="Clum A."/>
            <person name="Dockter R.B."/>
            <person name="Fauchery L."/>
            <person name="Guy J."/>
            <person name="Iotti M."/>
            <person name="Le Tacon F."/>
            <person name="Lindquist E.A."/>
            <person name="Lipzen A."/>
            <person name="Malagnac F."/>
            <person name="Mello A."/>
            <person name="Molinier V."/>
            <person name="Miyauchi S."/>
            <person name="Poulain J."/>
            <person name="Riccioni C."/>
            <person name="Rubini A."/>
            <person name="Sitrit Y."/>
            <person name="Splivallo R."/>
            <person name="Traeger S."/>
            <person name="Wang M."/>
            <person name="Zifcakova L."/>
            <person name="Wipf D."/>
            <person name="Zambonelli A."/>
            <person name="Paolocci F."/>
            <person name="Nowrousian M."/>
            <person name="Ottonello S."/>
            <person name="Baldrian P."/>
            <person name="Spatafora J.W."/>
            <person name="Henrissat B."/>
            <person name="Nagy L.G."/>
            <person name="Aury J.M."/>
            <person name="Wincker P."/>
            <person name="Grigoriev I.V."/>
            <person name="Bonfante P."/>
            <person name="Martin F.M."/>
        </authorList>
    </citation>
    <scope>NUCLEOTIDE SEQUENCE [LARGE SCALE GENOMIC DNA]</scope>
    <source>
        <strain evidence="2 3">RN42</strain>
    </source>
</reference>
<dbReference type="InterPro" id="IPR002885">
    <property type="entry name" value="PPR_rpt"/>
</dbReference>
<dbReference type="OrthoDB" id="185373at2759"/>
<feature type="repeat" description="PPR" evidence="1">
    <location>
        <begin position="211"/>
        <end position="245"/>
    </location>
</feature>
<dbReference type="Proteomes" id="UP000275078">
    <property type="component" value="Unassembled WGS sequence"/>
</dbReference>
<dbReference type="PANTHER" id="PTHR47939:SF5">
    <property type="entry name" value="PENTACOTRIPEPTIDE-REPEAT REGION OF PRORP DOMAIN-CONTAINING PROTEIN"/>
    <property type="match status" value="1"/>
</dbReference>
<dbReference type="InterPro" id="IPR050667">
    <property type="entry name" value="PPR-containing_protein"/>
</dbReference>
<dbReference type="InterPro" id="IPR011990">
    <property type="entry name" value="TPR-like_helical_dom_sf"/>
</dbReference>